<keyword evidence="1 2" id="KW-0443">Lipid metabolism</keyword>
<organism evidence="6 7">
    <name type="scientific">Tamaricihabitans halophyticus</name>
    <dbReference type="NCBI Taxonomy" id="1262583"/>
    <lineage>
        <taxon>Bacteria</taxon>
        <taxon>Bacillati</taxon>
        <taxon>Actinomycetota</taxon>
        <taxon>Actinomycetes</taxon>
        <taxon>Pseudonocardiales</taxon>
        <taxon>Pseudonocardiaceae</taxon>
        <taxon>Tamaricihabitans</taxon>
    </lineage>
</organism>
<evidence type="ECO:0000256" key="4">
    <source>
        <dbReference type="SAM" id="Phobius"/>
    </source>
</evidence>
<feature type="active site" description="Proton acceptor" evidence="2">
    <location>
        <position position="531"/>
    </location>
</feature>
<dbReference type="Gene3D" id="3.40.1090.10">
    <property type="entry name" value="Cytosolic phospholipase A2 catalytic domain"/>
    <property type="match status" value="1"/>
</dbReference>
<feature type="transmembrane region" description="Helical" evidence="4">
    <location>
        <begin position="268"/>
        <end position="285"/>
    </location>
</feature>
<dbReference type="PROSITE" id="PS51635">
    <property type="entry name" value="PNPLA"/>
    <property type="match status" value="1"/>
</dbReference>
<keyword evidence="2" id="KW-0442">Lipid degradation</keyword>
<dbReference type="SUPFAM" id="SSF52151">
    <property type="entry name" value="FabD/lysophospholipase-like"/>
    <property type="match status" value="1"/>
</dbReference>
<keyword evidence="4" id="KW-0812">Transmembrane</keyword>
<dbReference type="InterPro" id="IPR002641">
    <property type="entry name" value="PNPLA_dom"/>
</dbReference>
<feature type="transmembrane region" description="Helical" evidence="4">
    <location>
        <begin position="291"/>
        <end position="319"/>
    </location>
</feature>
<evidence type="ECO:0000313" key="7">
    <source>
        <dbReference type="Proteomes" id="UP000294911"/>
    </source>
</evidence>
<reference evidence="6 7" key="1">
    <citation type="submission" date="2019-03" db="EMBL/GenBank/DDBJ databases">
        <title>Genomic Encyclopedia of Type Strains, Phase IV (KMG-IV): sequencing the most valuable type-strain genomes for metagenomic binning, comparative biology and taxonomic classification.</title>
        <authorList>
            <person name="Goeker M."/>
        </authorList>
    </citation>
    <scope>NUCLEOTIDE SEQUENCE [LARGE SCALE GENOMIC DNA]</scope>
    <source>
        <strain evidence="6 7">DSM 45765</strain>
    </source>
</reference>
<feature type="short sequence motif" description="GXSXG" evidence="2">
    <location>
        <begin position="87"/>
        <end position="91"/>
    </location>
</feature>
<evidence type="ECO:0000313" key="6">
    <source>
        <dbReference type="EMBL" id="TCP55295.1"/>
    </source>
</evidence>
<evidence type="ECO:0000256" key="3">
    <source>
        <dbReference type="SAM" id="MobiDB-lite"/>
    </source>
</evidence>
<keyword evidence="2" id="KW-0378">Hydrolase</keyword>
<sequence>MTDNADPVAAIMELGLDDPARYVIPDEHASLRKAPAEVDREADPEEYRAYADRSCDLTMRGGATSAVIYPLAVCALAQRYVFRSVGGASAGAIVATATAAAEYGRSRATPNQNDGNQNDGDQNGGGETPAPDGSVSTGFAGLAELMHWLISGSGAARWRLAELFQPDRRLHRLFRLLIATMQDSATTGRSRLFAIIAGLLLVVGPLARCALVVLALGWLVAPTGLAIGLGVDQWSAPAWWLTWPLAALAAGCAIWALWYPVRRIHPGAVALALPLVPAIWLLVAADSTTSAWLSAAALAVLCWLVTSFAVLAVFAAIYLRASWPALAETERFDFGMVRGAEPYRPNWVDRMVGLPRGTGVPPLATWLADRIDDLAGIPVAGHESGERRALTFGDLWLGPTRATGAELSTDEWRSLADSPGERAINLELMTTDLNAGRPFRLPFEYTEDEHDRWQFCADCLRGLLPERAIRQMSEVGTSGWRCPRHVDSQLYWLPDPWDVPVILGARLSLSMPGLICAVPLYQYGRVHWFSDGGITSNFPIHFFDSLLPRWPTFGLSLDTLGSAVGEAEQVHLPEQDDARAAERWSAVGSGATGLLGQILDTFLSWRDTLQSALPGFRGRIANVRQGAGEGSTNLLMPPETIATIARRGYLAGAGLVERFTETAEDDEASGFTQTDRYRWIRMRLALREYRTLALQARARAPLYLDRAGNYPIPAALAGWFAEHDREWPLVEPYGTEIAGTFTALAALAEGHLAEPFDGAAPVNPVLRLNPPD</sequence>
<feature type="compositionally biased region" description="Low complexity" evidence="3">
    <location>
        <begin position="111"/>
        <end position="121"/>
    </location>
</feature>
<dbReference type="AlphaFoldDB" id="A0A4R2R7B7"/>
<dbReference type="Proteomes" id="UP000294911">
    <property type="component" value="Unassembled WGS sequence"/>
</dbReference>
<feature type="transmembrane region" description="Helical" evidence="4">
    <location>
        <begin position="192"/>
        <end position="220"/>
    </location>
</feature>
<comment type="caution">
    <text evidence="2">Lacks conserved residue(s) required for the propagation of feature annotation.</text>
</comment>
<dbReference type="RefSeq" id="WP_243658855.1">
    <property type="nucleotide sequence ID" value="NZ_SLXQ01000002.1"/>
</dbReference>
<dbReference type="GO" id="GO:0016042">
    <property type="term" value="P:lipid catabolic process"/>
    <property type="evidence" value="ECO:0007669"/>
    <property type="project" value="UniProtKB-UniRule"/>
</dbReference>
<dbReference type="InterPro" id="IPR016035">
    <property type="entry name" value="Acyl_Trfase/lysoPLipase"/>
</dbReference>
<name>A0A4R2R7B7_9PSEU</name>
<feature type="region of interest" description="Disordered" evidence="3">
    <location>
        <begin position="104"/>
        <end position="133"/>
    </location>
</feature>
<feature type="transmembrane region" description="Helical" evidence="4">
    <location>
        <begin position="240"/>
        <end position="261"/>
    </location>
</feature>
<comment type="caution">
    <text evidence="6">The sequence shown here is derived from an EMBL/GenBank/DDBJ whole genome shotgun (WGS) entry which is preliminary data.</text>
</comment>
<proteinExistence type="predicted"/>
<gene>
    <name evidence="6" type="ORF">EV191_102507</name>
</gene>
<evidence type="ECO:0000256" key="1">
    <source>
        <dbReference type="ARBA" id="ARBA00023098"/>
    </source>
</evidence>
<evidence type="ECO:0000256" key="2">
    <source>
        <dbReference type="PROSITE-ProRule" id="PRU01161"/>
    </source>
</evidence>
<keyword evidence="4" id="KW-1133">Transmembrane helix</keyword>
<feature type="short sequence motif" description="DGA/G" evidence="2">
    <location>
        <begin position="531"/>
        <end position="533"/>
    </location>
</feature>
<protein>
    <submittedName>
        <fullName evidence="6">Patatin-like phospholipase</fullName>
    </submittedName>
</protein>
<dbReference type="GO" id="GO:0016787">
    <property type="term" value="F:hydrolase activity"/>
    <property type="evidence" value="ECO:0007669"/>
    <property type="project" value="UniProtKB-UniRule"/>
</dbReference>
<feature type="active site" description="Nucleophile" evidence="2">
    <location>
        <position position="89"/>
    </location>
</feature>
<keyword evidence="7" id="KW-1185">Reference proteome</keyword>
<evidence type="ECO:0000259" key="5">
    <source>
        <dbReference type="PROSITE" id="PS51635"/>
    </source>
</evidence>
<feature type="domain" description="PNPLA" evidence="5">
    <location>
        <begin position="57"/>
        <end position="544"/>
    </location>
</feature>
<accession>A0A4R2R7B7</accession>
<dbReference type="EMBL" id="SLXQ01000002">
    <property type="protein sequence ID" value="TCP55295.1"/>
    <property type="molecule type" value="Genomic_DNA"/>
</dbReference>
<keyword evidence="4" id="KW-0472">Membrane</keyword>